<dbReference type="Proteomes" id="UP000289792">
    <property type="component" value="Unassembled WGS sequence"/>
</dbReference>
<sequence length="335" mass="38300">MRSYIRLALFFYYKKIEINYKEHLLPNQPTLFLGNHQNGLMDPLLIATKKGQFSYFLTRASVFQKPWMSKFLRSLLMLPVYRVRDGWDSLSNNKAIFKTCSNLLHENNAIVLFPEGNHNIKRQVRTLSKGFTRIIAETLNDHPDIEINLVPVGFNYRRPEEFGDHVVLNFGAPLSSENYKTLPSNATVLRLKQDVYDALTTVTTHIDGEDYDEKLQKLEALNADFLNPGAVNQCVTAEFKGCKSQSKQKHNPIKAIAKIGLCISLFLPYAIWKLILVPKIKEPEFTSTFRFAVVISLVPIFMIVIAVILWLNFGILYALIYLTAVLILDVMAVKL</sequence>
<dbReference type="PANTHER" id="PTHR31605">
    <property type="entry name" value="GLYCEROL-3-PHOSPHATE O-ACYLTRANSFERASE 1"/>
    <property type="match status" value="1"/>
</dbReference>
<gene>
    <name evidence="3" type="ORF">ESZ48_14655</name>
</gene>
<keyword evidence="1" id="KW-0812">Transmembrane</keyword>
<comment type="caution">
    <text evidence="3">The sequence shown here is derived from an EMBL/GenBank/DDBJ whole genome shotgun (WGS) entry which is preliminary data.</text>
</comment>
<keyword evidence="3" id="KW-0808">Transferase</keyword>
<reference evidence="3 4" key="1">
    <citation type="submission" date="2019-01" db="EMBL/GenBank/DDBJ databases">
        <title>Genome sequence of the Antarctic species Gelidibacter gilvus ACAM 158(T).</title>
        <authorList>
            <person name="Bowman J.P."/>
        </authorList>
    </citation>
    <scope>NUCLEOTIDE SEQUENCE [LARGE SCALE GENOMIC DNA]</scope>
    <source>
        <strain evidence="3 4">IC158</strain>
    </source>
</reference>
<dbReference type="InterPro" id="IPR002123">
    <property type="entry name" value="Plipid/glycerol_acylTrfase"/>
</dbReference>
<accession>A0A4Q0XE53</accession>
<dbReference type="AlphaFoldDB" id="A0A4Q0XE53"/>
<keyword evidence="1" id="KW-0472">Membrane</keyword>
<keyword evidence="1" id="KW-1133">Transmembrane helix</keyword>
<evidence type="ECO:0000259" key="2">
    <source>
        <dbReference type="SMART" id="SM00563"/>
    </source>
</evidence>
<dbReference type="SUPFAM" id="SSF69593">
    <property type="entry name" value="Glycerol-3-phosphate (1)-acyltransferase"/>
    <property type="match status" value="1"/>
</dbReference>
<name>A0A4Q0XE53_9FLAO</name>
<dbReference type="Pfam" id="PF01553">
    <property type="entry name" value="Acyltransferase"/>
    <property type="match status" value="1"/>
</dbReference>
<keyword evidence="3" id="KW-0012">Acyltransferase</keyword>
<keyword evidence="4" id="KW-1185">Reference proteome</keyword>
<feature type="transmembrane region" description="Helical" evidence="1">
    <location>
        <begin position="315"/>
        <end position="333"/>
    </location>
</feature>
<dbReference type="GO" id="GO:0016287">
    <property type="term" value="F:glycerone-phosphate O-acyltransferase activity"/>
    <property type="evidence" value="ECO:0007669"/>
    <property type="project" value="TreeGrafter"/>
</dbReference>
<dbReference type="EMBL" id="SDDZ01000010">
    <property type="protein sequence ID" value="RXJ45818.1"/>
    <property type="molecule type" value="Genomic_DNA"/>
</dbReference>
<evidence type="ECO:0000313" key="3">
    <source>
        <dbReference type="EMBL" id="RXJ45818.1"/>
    </source>
</evidence>
<evidence type="ECO:0000313" key="4">
    <source>
        <dbReference type="Proteomes" id="UP000289792"/>
    </source>
</evidence>
<protein>
    <submittedName>
        <fullName evidence="3">Glycerol acyltransferase</fullName>
    </submittedName>
</protein>
<proteinExistence type="predicted"/>
<organism evidence="3 4">
    <name type="scientific">Gelidibacter gilvus</name>
    <dbReference type="NCBI Taxonomy" id="59602"/>
    <lineage>
        <taxon>Bacteria</taxon>
        <taxon>Pseudomonadati</taxon>
        <taxon>Bacteroidota</taxon>
        <taxon>Flavobacteriia</taxon>
        <taxon>Flavobacteriales</taxon>
        <taxon>Flavobacteriaceae</taxon>
        <taxon>Gelidibacter</taxon>
    </lineage>
</organism>
<dbReference type="OrthoDB" id="9806008at2"/>
<feature type="transmembrane region" description="Helical" evidence="1">
    <location>
        <begin position="255"/>
        <end position="276"/>
    </location>
</feature>
<dbReference type="SMART" id="SM00563">
    <property type="entry name" value="PlsC"/>
    <property type="match status" value="1"/>
</dbReference>
<dbReference type="GO" id="GO:0004366">
    <property type="term" value="F:glycerol-3-phosphate O-acyltransferase activity"/>
    <property type="evidence" value="ECO:0007669"/>
    <property type="project" value="TreeGrafter"/>
</dbReference>
<dbReference type="PANTHER" id="PTHR31605:SF0">
    <property type="entry name" value="GLYCEROL-3-PHOSPHATE O-ACYLTRANSFERASE 1"/>
    <property type="match status" value="1"/>
</dbReference>
<evidence type="ECO:0000256" key="1">
    <source>
        <dbReference type="SAM" id="Phobius"/>
    </source>
</evidence>
<feature type="domain" description="Phospholipid/glycerol acyltransferase" evidence="2">
    <location>
        <begin position="30"/>
        <end position="157"/>
    </location>
</feature>
<dbReference type="InterPro" id="IPR052744">
    <property type="entry name" value="GPAT/DAPAT"/>
</dbReference>
<dbReference type="GO" id="GO:0008654">
    <property type="term" value="P:phospholipid biosynthetic process"/>
    <property type="evidence" value="ECO:0007669"/>
    <property type="project" value="TreeGrafter"/>
</dbReference>
<feature type="transmembrane region" description="Helical" evidence="1">
    <location>
        <begin position="288"/>
        <end position="309"/>
    </location>
</feature>
<dbReference type="RefSeq" id="WP_129018291.1">
    <property type="nucleotide sequence ID" value="NZ_SDDZ01000010.1"/>
</dbReference>